<evidence type="ECO:0000259" key="3">
    <source>
        <dbReference type="Pfam" id="PF21028"/>
    </source>
</evidence>
<dbReference type="EMBL" id="ANHY01000026">
    <property type="protein sequence ID" value="EKV26609.1"/>
    <property type="molecule type" value="Genomic_DNA"/>
</dbReference>
<dbReference type="Gene3D" id="2.30.270.10">
    <property type="entry name" value="duf1285 protein"/>
    <property type="match status" value="1"/>
</dbReference>
<proteinExistence type="predicted"/>
<evidence type="ECO:0000313" key="4">
    <source>
        <dbReference type="EMBL" id="EKV26609.1"/>
    </source>
</evidence>
<organism evidence="4 5">
    <name type="scientific">Caenispirillum salinarum AK4</name>
    <dbReference type="NCBI Taxonomy" id="1238182"/>
    <lineage>
        <taxon>Bacteria</taxon>
        <taxon>Pseudomonadati</taxon>
        <taxon>Pseudomonadota</taxon>
        <taxon>Alphaproteobacteria</taxon>
        <taxon>Rhodospirillales</taxon>
        <taxon>Novispirillaceae</taxon>
        <taxon>Caenispirillum</taxon>
    </lineage>
</organism>
<dbReference type="STRING" id="1238182.C882_2236"/>
<feature type="region of interest" description="Disordered" evidence="1">
    <location>
        <begin position="1"/>
        <end position="34"/>
    </location>
</feature>
<keyword evidence="5" id="KW-1185">Reference proteome</keyword>
<accession>K9GPL1</accession>
<dbReference type="RefSeq" id="WP_009542631.1">
    <property type="nucleotide sequence ID" value="NZ_ANHY01000026.1"/>
</dbReference>
<dbReference type="PIRSF" id="PIRSF029557">
    <property type="entry name" value="UCP029557"/>
    <property type="match status" value="1"/>
</dbReference>
<dbReference type="Proteomes" id="UP000009881">
    <property type="component" value="Unassembled WGS sequence"/>
</dbReference>
<dbReference type="Gene3D" id="3.10.540.10">
    <property type="entry name" value="duf1285 like domain"/>
    <property type="match status" value="1"/>
</dbReference>
<dbReference type="InterPro" id="IPR048341">
    <property type="entry name" value="DUF1285_N"/>
</dbReference>
<name>K9GPL1_9PROT</name>
<dbReference type="InterPro" id="IPR010707">
    <property type="entry name" value="DUF1285"/>
</dbReference>
<feature type="compositionally biased region" description="Basic and acidic residues" evidence="1">
    <location>
        <begin position="1"/>
        <end position="23"/>
    </location>
</feature>
<dbReference type="AlphaFoldDB" id="K9GPL1"/>
<dbReference type="Pfam" id="PF21028">
    <property type="entry name" value="DUF1285_C"/>
    <property type="match status" value="1"/>
</dbReference>
<dbReference type="Pfam" id="PF06938">
    <property type="entry name" value="DUF1285_N"/>
    <property type="match status" value="1"/>
</dbReference>
<evidence type="ECO:0000313" key="5">
    <source>
        <dbReference type="Proteomes" id="UP000009881"/>
    </source>
</evidence>
<protein>
    <submittedName>
        <fullName evidence="4">Proteophosphoglycan</fullName>
    </submittedName>
</protein>
<dbReference type="InterPro" id="IPR048342">
    <property type="entry name" value="DUF1285_C"/>
</dbReference>
<dbReference type="eggNOG" id="COG3816">
    <property type="taxonomic scope" value="Bacteria"/>
</dbReference>
<sequence length="196" mass="22306">MEERMPRNADHQPPHTDDDRTEAKASGGRPPQTICGDLDMRIARDGTWFYHGSPIGRKELVRLFSTVLKREEDGTYWLETPVEKGRVEVEDAPFLAVEMEAEGDGRNRSLRFRTNVDDWVTLDDEHPLRVEHDPETGEPSPYIHVRKGLEARLNRAVYYELVEHGVEEDAGDGKGVHYGVWSNGTFFPMGTLTEAD</sequence>
<feature type="domain" description="DUF1285" evidence="3">
    <location>
        <begin position="93"/>
        <end position="189"/>
    </location>
</feature>
<feature type="domain" description="DUF1285" evidence="2">
    <location>
        <begin position="34"/>
        <end position="92"/>
    </location>
</feature>
<gene>
    <name evidence="4" type="ORF">C882_2236</name>
</gene>
<dbReference type="InterPro" id="IPR023361">
    <property type="entry name" value="DUF1285_beta_roll_sf"/>
</dbReference>
<reference evidence="4 5" key="1">
    <citation type="journal article" date="2013" name="Genome Announc.">
        <title>Draft Genome Sequence of an Alphaproteobacterium, Caenispirillum salinarum AK4(T), Isolated from a Solar Saltern.</title>
        <authorList>
            <person name="Khatri I."/>
            <person name="Singh A."/>
            <person name="Korpole S."/>
            <person name="Pinnaka A.K."/>
            <person name="Subramanian S."/>
        </authorList>
    </citation>
    <scope>NUCLEOTIDE SEQUENCE [LARGE SCALE GENOMIC DNA]</scope>
    <source>
        <strain evidence="4 5">AK4</strain>
    </source>
</reference>
<evidence type="ECO:0000256" key="1">
    <source>
        <dbReference type="SAM" id="MobiDB-lite"/>
    </source>
</evidence>
<evidence type="ECO:0000259" key="2">
    <source>
        <dbReference type="Pfam" id="PF06938"/>
    </source>
</evidence>
<comment type="caution">
    <text evidence="4">The sequence shown here is derived from an EMBL/GenBank/DDBJ whole genome shotgun (WGS) entry which is preliminary data.</text>
</comment>
<dbReference type="PATRIC" id="fig|1238182.3.peg.4190"/>